<proteinExistence type="inferred from homology"/>
<dbReference type="AlphaFoldDB" id="A0A7M7JSH3"/>
<dbReference type="InterPro" id="IPR042231">
    <property type="entry name" value="Cho/carn_acyl_trans_2"/>
</dbReference>
<dbReference type="Gene3D" id="3.30.559.70">
    <property type="entry name" value="Choline/Carnitine o-acyltransferase, domain 2"/>
    <property type="match status" value="1"/>
</dbReference>
<feature type="domain" description="Choline/carnitine acyltransferase" evidence="9">
    <location>
        <begin position="17"/>
        <end position="568"/>
    </location>
</feature>
<dbReference type="GO" id="GO:0045202">
    <property type="term" value="C:synapse"/>
    <property type="evidence" value="ECO:0007669"/>
    <property type="project" value="GOC"/>
</dbReference>
<dbReference type="SUPFAM" id="SSF52777">
    <property type="entry name" value="CoA-dependent acyltransferases"/>
    <property type="match status" value="2"/>
</dbReference>
<dbReference type="GO" id="GO:0004102">
    <property type="term" value="F:choline O-acetyltransferase activity"/>
    <property type="evidence" value="ECO:0007669"/>
    <property type="project" value="UniProtKB-EC"/>
</dbReference>
<evidence type="ECO:0000256" key="2">
    <source>
        <dbReference type="ARBA" id="ARBA00022679"/>
    </source>
</evidence>
<dbReference type="EC" id="2.3.1.6" evidence="5"/>
<dbReference type="GO" id="GO:0005737">
    <property type="term" value="C:cytoplasm"/>
    <property type="evidence" value="ECO:0007669"/>
    <property type="project" value="TreeGrafter"/>
</dbReference>
<sequence>MAFSTRTPWIRDLPPPPLPTLTSTLERYLEGIEAVVPKAGFEKTTKIVADFAKNDGPILQKLVERQASKEENWATTVWLPDMYLKNPTPLPINQSAFFLFPCQTFKTSRDQIAFTAELIIFALHFQHLIETEELKQDFSRAIHAKSSPLCMETYKNFFNSYRRPGVKIDYQLPKRNEVYPQCIVIVHRKQFYRLNLEKETTVTYIASALLNIRSSTSVSDSPHVGVLTTQPRAQWAVHYELLRKENPGHIEALEQCLLVLCLDDALPPTLSGPTKAEQCENLLHGKGININSCNRWYDKTLQVVVGADGICGVVMEHSQSEGITLLRFMEMFLEDLRSTSREPIDWSCTGVTAERFLCYRAVEDVDLYVLHFNEFGKEFPKSQNISPDVFVQLALQLTYYKVHRKLVSTYESASLRRFRLGRADNIRAATREAYDWVRAICDDSNQHLTLGQKQDLFRRAVAKQTAILKYTIGGMAPDNHLLALRETARKLQLRCKLFEDSSYKEFLNFQLSTSQLPNESRITVGYGAVVPHGYGCSYTINANDMLFCVTSFFSASVTSSDFFALSLEGSLNQVRELCTTTVDASSAKPTRATPRNGSEANK</sequence>
<accession>A0A7M7JSH3</accession>
<protein>
    <recommendedName>
        <fullName evidence="6">Choline O-acetyltransferase</fullName>
        <ecNumber evidence="5">2.3.1.6</ecNumber>
    </recommendedName>
</protein>
<comment type="similarity">
    <text evidence="1 8">Belongs to the carnitine/choline acetyltransferase family.</text>
</comment>
<dbReference type="GeneID" id="111245845"/>
<organism evidence="10 11">
    <name type="scientific">Varroa destructor</name>
    <name type="common">Honeybee mite</name>
    <dbReference type="NCBI Taxonomy" id="109461"/>
    <lineage>
        <taxon>Eukaryota</taxon>
        <taxon>Metazoa</taxon>
        <taxon>Ecdysozoa</taxon>
        <taxon>Arthropoda</taxon>
        <taxon>Chelicerata</taxon>
        <taxon>Arachnida</taxon>
        <taxon>Acari</taxon>
        <taxon>Parasitiformes</taxon>
        <taxon>Mesostigmata</taxon>
        <taxon>Gamasina</taxon>
        <taxon>Dermanyssoidea</taxon>
        <taxon>Varroidae</taxon>
        <taxon>Varroa</taxon>
    </lineage>
</organism>
<keyword evidence="11" id="KW-1185">Reference proteome</keyword>
<dbReference type="InterPro" id="IPR023213">
    <property type="entry name" value="CAT-like_dom_sf"/>
</dbReference>
<evidence type="ECO:0000256" key="3">
    <source>
        <dbReference type="ARBA" id="ARBA00022979"/>
    </source>
</evidence>
<feature type="active site" description="Proton acceptor" evidence="7">
    <location>
        <position position="317"/>
    </location>
</feature>
<evidence type="ECO:0000259" key="9">
    <source>
        <dbReference type="Pfam" id="PF00755"/>
    </source>
</evidence>
<evidence type="ECO:0000313" key="11">
    <source>
        <dbReference type="Proteomes" id="UP000594260"/>
    </source>
</evidence>
<evidence type="ECO:0000256" key="5">
    <source>
        <dbReference type="ARBA" id="ARBA00039091"/>
    </source>
</evidence>
<evidence type="ECO:0000256" key="6">
    <source>
        <dbReference type="ARBA" id="ARBA00040495"/>
    </source>
</evidence>
<dbReference type="Gene3D" id="3.30.559.10">
    <property type="entry name" value="Chloramphenicol acetyltransferase-like domain"/>
    <property type="match status" value="1"/>
</dbReference>
<evidence type="ECO:0000256" key="1">
    <source>
        <dbReference type="ARBA" id="ARBA00005232"/>
    </source>
</evidence>
<evidence type="ECO:0000313" key="10">
    <source>
        <dbReference type="EnsemblMetazoa" id="XP_022650492"/>
    </source>
</evidence>
<dbReference type="GO" id="GO:0008292">
    <property type="term" value="P:acetylcholine biosynthetic process"/>
    <property type="evidence" value="ECO:0007669"/>
    <property type="project" value="TreeGrafter"/>
</dbReference>
<dbReference type="Pfam" id="PF00755">
    <property type="entry name" value="Carn_acyltransf"/>
    <property type="match status" value="1"/>
</dbReference>
<evidence type="ECO:0000256" key="7">
    <source>
        <dbReference type="PIRSR" id="PIRSR600542-1"/>
    </source>
</evidence>
<dbReference type="OMA" id="FIKQQKC"/>
<dbReference type="PANTHER" id="PTHR22589:SF14">
    <property type="entry name" value="CHOLINE O-ACETYLTRANSFERASE"/>
    <property type="match status" value="1"/>
</dbReference>
<dbReference type="KEGG" id="vde:111245845"/>
<dbReference type="OrthoDB" id="240216at2759"/>
<name>A0A7M7JSH3_VARDE</name>
<evidence type="ECO:0000256" key="8">
    <source>
        <dbReference type="RuleBase" id="RU003801"/>
    </source>
</evidence>
<dbReference type="GO" id="GO:0043005">
    <property type="term" value="C:neuron projection"/>
    <property type="evidence" value="ECO:0007669"/>
    <property type="project" value="TreeGrafter"/>
</dbReference>
<dbReference type="PANTHER" id="PTHR22589">
    <property type="entry name" value="CARNITINE O-ACYLTRANSFERASE"/>
    <property type="match status" value="1"/>
</dbReference>
<evidence type="ECO:0000256" key="4">
    <source>
        <dbReference type="ARBA" id="ARBA00023315"/>
    </source>
</evidence>
<keyword evidence="2 8" id="KW-0808">Transferase</keyword>
<dbReference type="InParanoid" id="A0A7M7JSH3"/>
<dbReference type="InterPro" id="IPR039551">
    <property type="entry name" value="Cho/carn_acyl_trans"/>
</dbReference>
<keyword evidence="4 8" id="KW-0012">Acyltransferase</keyword>
<dbReference type="PROSITE" id="PS00440">
    <property type="entry name" value="ACYLTRANSF_C_2"/>
    <property type="match status" value="1"/>
</dbReference>
<dbReference type="InterPro" id="IPR000542">
    <property type="entry name" value="Carn_acyl_trans"/>
</dbReference>
<dbReference type="RefSeq" id="XP_022650492.1">
    <property type="nucleotide sequence ID" value="XM_022794757.1"/>
</dbReference>
<dbReference type="PROSITE" id="PS00439">
    <property type="entry name" value="ACYLTRANSF_C_1"/>
    <property type="match status" value="1"/>
</dbReference>
<dbReference type="GO" id="GO:0007274">
    <property type="term" value="P:neuromuscular synaptic transmission"/>
    <property type="evidence" value="ECO:0007669"/>
    <property type="project" value="TreeGrafter"/>
</dbReference>
<dbReference type="Proteomes" id="UP000594260">
    <property type="component" value="Unplaced"/>
</dbReference>
<dbReference type="EnsemblMetazoa" id="XM_022794757">
    <property type="protein sequence ID" value="XP_022650492"/>
    <property type="gene ID" value="LOC111245845"/>
</dbReference>
<reference evidence="10" key="1">
    <citation type="submission" date="2021-01" db="UniProtKB">
        <authorList>
            <consortium name="EnsemblMetazoa"/>
        </authorList>
    </citation>
    <scope>IDENTIFICATION</scope>
</reference>
<keyword evidence="3" id="KW-0530">Neurotransmitter biosynthesis</keyword>